<reference evidence="1" key="1">
    <citation type="submission" date="2023-03" db="EMBL/GenBank/DDBJ databases">
        <authorList>
            <person name="Steffen K."/>
            <person name="Cardenas P."/>
        </authorList>
    </citation>
    <scope>NUCLEOTIDE SEQUENCE</scope>
</reference>
<dbReference type="EMBL" id="CASHTH010001309">
    <property type="protein sequence ID" value="CAI8013916.1"/>
    <property type="molecule type" value="Genomic_DNA"/>
</dbReference>
<comment type="caution">
    <text evidence="1">The sequence shown here is derived from an EMBL/GenBank/DDBJ whole genome shotgun (WGS) entry which is preliminary data.</text>
</comment>
<protein>
    <submittedName>
        <fullName evidence="1">Uncharacterized protein</fullName>
    </submittedName>
</protein>
<dbReference type="Proteomes" id="UP001174909">
    <property type="component" value="Unassembled WGS sequence"/>
</dbReference>
<proteinExistence type="predicted"/>
<gene>
    <name evidence="1" type="ORF">GBAR_LOCUS8759</name>
</gene>
<dbReference type="AlphaFoldDB" id="A0AA35WE35"/>
<keyword evidence="2" id="KW-1185">Reference proteome</keyword>
<evidence type="ECO:0000313" key="2">
    <source>
        <dbReference type="Proteomes" id="UP001174909"/>
    </source>
</evidence>
<sequence>MSRQSRPWQVFSKHSKLCVQSTTRPLYRYKCPRDFAVNWKTQFWKFPQRTHSLPFLSGGC</sequence>
<name>A0AA35WE35_GEOBA</name>
<organism evidence="1 2">
    <name type="scientific">Geodia barretti</name>
    <name type="common">Barrett's horny sponge</name>
    <dbReference type="NCBI Taxonomy" id="519541"/>
    <lineage>
        <taxon>Eukaryota</taxon>
        <taxon>Metazoa</taxon>
        <taxon>Porifera</taxon>
        <taxon>Demospongiae</taxon>
        <taxon>Heteroscleromorpha</taxon>
        <taxon>Tetractinellida</taxon>
        <taxon>Astrophorina</taxon>
        <taxon>Geodiidae</taxon>
        <taxon>Geodia</taxon>
    </lineage>
</organism>
<accession>A0AA35WE35</accession>
<evidence type="ECO:0000313" key="1">
    <source>
        <dbReference type="EMBL" id="CAI8013916.1"/>
    </source>
</evidence>